<dbReference type="Pfam" id="PF00293">
    <property type="entry name" value="NUDIX"/>
    <property type="match status" value="1"/>
</dbReference>
<evidence type="ECO:0000256" key="1">
    <source>
        <dbReference type="ARBA" id="ARBA00022801"/>
    </source>
</evidence>
<comment type="caution">
    <text evidence="5">The sequence shown here is derived from an EMBL/GenBank/DDBJ whole genome shotgun (WGS) entry which is preliminary data.</text>
</comment>
<dbReference type="SUPFAM" id="SSF55811">
    <property type="entry name" value="Nudix"/>
    <property type="match status" value="1"/>
</dbReference>
<feature type="non-terminal residue" evidence="5">
    <location>
        <position position="1"/>
    </location>
</feature>
<dbReference type="PANTHER" id="PTHR11839">
    <property type="entry name" value="UDP/ADP-SUGAR PYROPHOSPHATASE"/>
    <property type="match status" value="1"/>
</dbReference>
<keyword evidence="6" id="KW-1185">Reference proteome</keyword>
<dbReference type="GO" id="GO:0016462">
    <property type="term" value="F:pyrophosphatase activity"/>
    <property type="evidence" value="ECO:0007669"/>
    <property type="project" value="UniProtKB-ARBA"/>
</dbReference>
<evidence type="ECO:0000256" key="3">
    <source>
        <dbReference type="SAM" id="MobiDB-lite"/>
    </source>
</evidence>
<sequence>ISNRSMPQLPRVVAAKVLHETRWLRMKELRYKDLNAIERSYVSVERTTRPVTADVDAVLVLPLVRRDAGSSAVLIRQFRPPLDNWAIELPAGLIDAGESVEETVTREIKEETGYDVTKFVSVGPPIQTPIGPVMQTPNKRRLYTEQEDIMLFRQVNAERPFETKKGEVMKVWGLVARAESARASGVAETYDERIALLDELLAAFVDAKEQEKKRLVNDANKVDQSEREGECIRNEAMNSLGKRKHQECDDDGEKASGSGSRFTKITTAMQEESKAERGLRQSELEFRKFQLEVEREERQKDRELAAEQARLHHETILAMLGALTKRQ</sequence>
<dbReference type="Proteomes" id="UP000284702">
    <property type="component" value="Unassembled WGS sequence"/>
</dbReference>
<dbReference type="InterPro" id="IPR015797">
    <property type="entry name" value="NUDIX_hydrolase-like_dom_sf"/>
</dbReference>
<gene>
    <name evidence="5" type="ORF">B5M09_002019</name>
</gene>
<keyword evidence="1 2" id="KW-0378">Hydrolase</keyword>
<dbReference type="VEuPathDB" id="FungiDB:H257_16654"/>
<evidence type="ECO:0000313" key="5">
    <source>
        <dbReference type="EMBL" id="RQM29331.1"/>
    </source>
</evidence>
<feature type="region of interest" description="Disordered" evidence="3">
    <location>
        <begin position="241"/>
        <end position="260"/>
    </location>
</feature>
<dbReference type="PROSITE" id="PS51462">
    <property type="entry name" value="NUDIX"/>
    <property type="match status" value="1"/>
</dbReference>
<dbReference type="PANTHER" id="PTHR11839:SF1">
    <property type="entry name" value="ADP-SUGAR PYROPHOSPHATASE"/>
    <property type="match status" value="1"/>
</dbReference>
<name>A0A3R7YHF3_APHAT</name>
<dbReference type="Gene3D" id="3.90.79.10">
    <property type="entry name" value="Nucleoside Triphosphate Pyrophosphohydrolase"/>
    <property type="match status" value="1"/>
</dbReference>
<feature type="domain" description="Nudix hydrolase" evidence="4">
    <location>
        <begin position="53"/>
        <end position="217"/>
    </location>
</feature>
<dbReference type="VEuPathDB" id="FungiDB:H257_14759"/>
<protein>
    <recommendedName>
        <fullName evidence="4">Nudix hydrolase domain-containing protein</fullName>
    </recommendedName>
</protein>
<comment type="similarity">
    <text evidence="2">Belongs to the Nudix hydrolase family.</text>
</comment>
<evidence type="ECO:0000256" key="2">
    <source>
        <dbReference type="RuleBase" id="RU003476"/>
    </source>
</evidence>
<dbReference type="PRINTS" id="PR00502">
    <property type="entry name" value="NUDIXFAMILY"/>
</dbReference>
<dbReference type="InterPro" id="IPR020084">
    <property type="entry name" value="NUDIX_hydrolase_CS"/>
</dbReference>
<dbReference type="AlphaFoldDB" id="A0A3R7YHF3"/>
<dbReference type="PROSITE" id="PS00893">
    <property type="entry name" value="NUDIX_BOX"/>
    <property type="match status" value="1"/>
</dbReference>
<accession>A0A3R7YHF3</accession>
<dbReference type="InterPro" id="IPR020476">
    <property type="entry name" value="Nudix_hydrolase"/>
</dbReference>
<dbReference type="InterPro" id="IPR000086">
    <property type="entry name" value="NUDIX_hydrolase_dom"/>
</dbReference>
<organism evidence="5 6">
    <name type="scientific">Aphanomyces astaci</name>
    <name type="common">Crayfish plague agent</name>
    <dbReference type="NCBI Taxonomy" id="112090"/>
    <lineage>
        <taxon>Eukaryota</taxon>
        <taxon>Sar</taxon>
        <taxon>Stramenopiles</taxon>
        <taxon>Oomycota</taxon>
        <taxon>Saprolegniomycetes</taxon>
        <taxon>Saprolegniales</taxon>
        <taxon>Verrucalvaceae</taxon>
        <taxon>Aphanomyces</taxon>
    </lineage>
</organism>
<reference evidence="5" key="1">
    <citation type="submission" date="2018-07" db="EMBL/GenBank/DDBJ databases">
        <title>Annotation of Aphanomyces astaci genome assembly.</title>
        <authorList>
            <person name="Studholme D.J."/>
        </authorList>
    </citation>
    <scope>NUCLEOTIDE SEQUENCE [LARGE SCALE GENOMIC DNA]</scope>
    <source>
        <strain evidence="5">Pc</strain>
    </source>
</reference>
<evidence type="ECO:0000259" key="4">
    <source>
        <dbReference type="PROSITE" id="PS51462"/>
    </source>
</evidence>
<evidence type="ECO:0000313" key="6">
    <source>
        <dbReference type="Proteomes" id="UP000284702"/>
    </source>
</evidence>
<proteinExistence type="inferred from homology"/>
<dbReference type="EMBL" id="MZMZ02001436">
    <property type="protein sequence ID" value="RQM29331.1"/>
    <property type="molecule type" value="Genomic_DNA"/>
</dbReference>
<dbReference type="GO" id="GO:0019693">
    <property type="term" value="P:ribose phosphate metabolic process"/>
    <property type="evidence" value="ECO:0007669"/>
    <property type="project" value="TreeGrafter"/>
</dbReference>
<dbReference type="GO" id="GO:0006753">
    <property type="term" value="P:nucleoside phosphate metabolic process"/>
    <property type="evidence" value="ECO:0007669"/>
    <property type="project" value="TreeGrafter"/>
</dbReference>